<keyword evidence="3" id="KW-1185">Reference proteome</keyword>
<proteinExistence type="predicted"/>
<dbReference type="RefSeq" id="WP_011639741.1">
    <property type="nucleotide sequence ID" value="NC_008346.1"/>
</dbReference>
<dbReference type="eggNOG" id="ENOG502ZA6T">
    <property type="taxonomic scope" value="Bacteria"/>
</dbReference>
<evidence type="ECO:0000313" key="2">
    <source>
        <dbReference type="EMBL" id="ABI67632.1"/>
    </source>
</evidence>
<evidence type="ECO:0000313" key="3">
    <source>
        <dbReference type="Proteomes" id="UP000001968"/>
    </source>
</evidence>
<sequence>MKRGKKNMVWILAVAALIAGILIWFIVPYSPTKAEFAKLTSYQMTKTMTQGGIITSEDIAELPLPVQKHFQYCGYIGKSKMSNMNVHFNDVDFVLTPDKPKLKIKYTQYNFVAEPERFACINTSLYGIPFEGIDAYQNGAGSMKGVIAKTFTLFDQKGEAMDQASLVTCLAESLLLPTLALQEYISWEEIDETHAQAVINYYGISASGIFTFDDNGAMTRFTTNDREYTDTKGNSQKVKWSAVCGDYEEVDGIKYPSNLKAVWHLETGDLVYFDGRDITVKYDVSK</sequence>
<dbReference type="InterPro" id="IPR046674">
    <property type="entry name" value="DUF6544"/>
</dbReference>
<dbReference type="Pfam" id="PF20181">
    <property type="entry name" value="DUF6544"/>
    <property type="match status" value="1"/>
</dbReference>
<feature type="transmembrane region" description="Helical" evidence="1">
    <location>
        <begin position="7"/>
        <end position="27"/>
    </location>
</feature>
<dbReference type="Proteomes" id="UP000001968">
    <property type="component" value="Chromosome"/>
</dbReference>
<name>Q0B072_SYNWW</name>
<keyword evidence="1" id="KW-0472">Membrane</keyword>
<gene>
    <name evidence="2" type="ordered locus">Swol_0285</name>
</gene>
<evidence type="ECO:0000256" key="1">
    <source>
        <dbReference type="SAM" id="Phobius"/>
    </source>
</evidence>
<dbReference type="STRING" id="335541.Swol_0285"/>
<protein>
    <submittedName>
        <fullName evidence="2">Uncharacterized protein</fullName>
    </submittedName>
</protein>
<dbReference type="AlphaFoldDB" id="Q0B072"/>
<keyword evidence="1" id="KW-0812">Transmembrane</keyword>
<keyword evidence="1" id="KW-1133">Transmembrane helix</keyword>
<dbReference type="KEGG" id="swo:Swol_0285"/>
<dbReference type="EMBL" id="CP000448">
    <property type="protein sequence ID" value="ABI67632.1"/>
    <property type="molecule type" value="Genomic_DNA"/>
</dbReference>
<organism evidence="2 3">
    <name type="scientific">Syntrophomonas wolfei subsp. wolfei (strain DSM 2245B / Goettingen)</name>
    <dbReference type="NCBI Taxonomy" id="335541"/>
    <lineage>
        <taxon>Bacteria</taxon>
        <taxon>Bacillati</taxon>
        <taxon>Bacillota</taxon>
        <taxon>Clostridia</taxon>
        <taxon>Eubacteriales</taxon>
        <taxon>Syntrophomonadaceae</taxon>
        <taxon>Syntrophomonas</taxon>
    </lineage>
</organism>
<reference evidence="3" key="1">
    <citation type="journal article" date="2010" name="Environ. Microbiol.">
        <title>The genome of Syntrophomonas wolfei: new insights into syntrophic metabolism and biohydrogen production.</title>
        <authorList>
            <person name="Sieber J.R."/>
            <person name="Sims D.R."/>
            <person name="Han C."/>
            <person name="Kim E."/>
            <person name="Lykidis A."/>
            <person name="Lapidus A.L."/>
            <person name="McDonnald E."/>
            <person name="Rohlin L."/>
            <person name="Culley D.E."/>
            <person name="Gunsalus R."/>
            <person name="McInerney M.J."/>
        </authorList>
    </citation>
    <scope>NUCLEOTIDE SEQUENCE [LARGE SCALE GENOMIC DNA]</scope>
    <source>
        <strain evidence="3">DSM 2245B / Goettingen</strain>
    </source>
</reference>
<dbReference type="HOGENOM" id="CLU_064054_0_0_9"/>
<accession>Q0B072</accession>